<accession>A0ACB9D1V6</accession>
<protein>
    <submittedName>
        <fullName evidence="1">Uncharacterized protein</fullName>
    </submittedName>
</protein>
<reference evidence="2" key="1">
    <citation type="journal article" date="2022" name="Mol. Ecol. Resour.">
        <title>The genomes of chicory, endive, great burdock and yacon provide insights into Asteraceae palaeo-polyploidization history and plant inulin production.</title>
        <authorList>
            <person name="Fan W."/>
            <person name="Wang S."/>
            <person name="Wang H."/>
            <person name="Wang A."/>
            <person name="Jiang F."/>
            <person name="Liu H."/>
            <person name="Zhao H."/>
            <person name="Xu D."/>
            <person name="Zhang Y."/>
        </authorList>
    </citation>
    <scope>NUCLEOTIDE SEQUENCE [LARGE SCALE GENOMIC DNA]</scope>
    <source>
        <strain evidence="2">cv. Punajuju</strain>
    </source>
</reference>
<dbReference type="Proteomes" id="UP001055811">
    <property type="component" value="Linkage Group LG05"/>
</dbReference>
<dbReference type="EMBL" id="CM042013">
    <property type="protein sequence ID" value="KAI3740552.1"/>
    <property type="molecule type" value="Genomic_DNA"/>
</dbReference>
<sequence>MCPPRLVIGAVEVDSLISADPFPGIAHDSRVLKDVAYNPTSGFLIPPSDKYYLCDAAYTNTRGFMTPYRNTRYWLSDYRRRRASTKEERFNHAHAQLRNVIELFVDFEDFAE</sequence>
<organism evidence="1 2">
    <name type="scientific">Cichorium intybus</name>
    <name type="common">Chicory</name>
    <dbReference type="NCBI Taxonomy" id="13427"/>
    <lineage>
        <taxon>Eukaryota</taxon>
        <taxon>Viridiplantae</taxon>
        <taxon>Streptophyta</taxon>
        <taxon>Embryophyta</taxon>
        <taxon>Tracheophyta</taxon>
        <taxon>Spermatophyta</taxon>
        <taxon>Magnoliopsida</taxon>
        <taxon>eudicotyledons</taxon>
        <taxon>Gunneridae</taxon>
        <taxon>Pentapetalae</taxon>
        <taxon>asterids</taxon>
        <taxon>campanulids</taxon>
        <taxon>Asterales</taxon>
        <taxon>Asteraceae</taxon>
        <taxon>Cichorioideae</taxon>
        <taxon>Cichorieae</taxon>
        <taxon>Cichoriinae</taxon>
        <taxon>Cichorium</taxon>
    </lineage>
</organism>
<evidence type="ECO:0000313" key="2">
    <source>
        <dbReference type="Proteomes" id="UP001055811"/>
    </source>
</evidence>
<gene>
    <name evidence="1" type="ORF">L2E82_31020</name>
</gene>
<keyword evidence="2" id="KW-1185">Reference proteome</keyword>
<evidence type="ECO:0000313" key="1">
    <source>
        <dbReference type="EMBL" id="KAI3740552.1"/>
    </source>
</evidence>
<reference evidence="1 2" key="2">
    <citation type="journal article" date="2022" name="Mol. Ecol. Resour.">
        <title>The genomes of chicory, endive, great burdock and yacon provide insights into Asteraceae paleo-polyploidization history and plant inulin production.</title>
        <authorList>
            <person name="Fan W."/>
            <person name="Wang S."/>
            <person name="Wang H."/>
            <person name="Wang A."/>
            <person name="Jiang F."/>
            <person name="Liu H."/>
            <person name="Zhao H."/>
            <person name="Xu D."/>
            <person name="Zhang Y."/>
        </authorList>
    </citation>
    <scope>NUCLEOTIDE SEQUENCE [LARGE SCALE GENOMIC DNA]</scope>
    <source>
        <strain evidence="2">cv. Punajuju</strain>
        <tissue evidence="1">Leaves</tissue>
    </source>
</reference>
<comment type="caution">
    <text evidence="1">The sequence shown here is derived from an EMBL/GenBank/DDBJ whole genome shotgun (WGS) entry which is preliminary data.</text>
</comment>
<name>A0ACB9D1V6_CICIN</name>
<proteinExistence type="predicted"/>